<dbReference type="Pfam" id="PF00990">
    <property type="entry name" value="GGDEF"/>
    <property type="match status" value="1"/>
</dbReference>
<dbReference type="EC" id="2.7.7.65" evidence="1"/>
<feature type="transmembrane region" description="Helical" evidence="4">
    <location>
        <begin position="45"/>
        <end position="64"/>
    </location>
</feature>
<evidence type="ECO:0000256" key="3">
    <source>
        <dbReference type="SAM" id="Coils"/>
    </source>
</evidence>
<accession>A0ABS2HG70</accession>
<dbReference type="InterPro" id="IPR000160">
    <property type="entry name" value="GGDEF_dom"/>
</dbReference>
<dbReference type="InterPro" id="IPR050469">
    <property type="entry name" value="Diguanylate_Cyclase"/>
</dbReference>
<keyword evidence="3" id="KW-0175">Coiled coil</keyword>
<dbReference type="InterPro" id="IPR043128">
    <property type="entry name" value="Rev_trsase/Diguanyl_cyclase"/>
</dbReference>
<feature type="transmembrane region" description="Helical" evidence="4">
    <location>
        <begin position="138"/>
        <end position="155"/>
    </location>
</feature>
<feature type="transmembrane region" description="Helical" evidence="4">
    <location>
        <begin position="161"/>
        <end position="181"/>
    </location>
</feature>
<keyword evidence="4" id="KW-0812">Transmembrane</keyword>
<dbReference type="NCBIfam" id="TIGR00254">
    <property type="entry name" value="GGDEF"/>
    <property type="match status" value="1"/>
</dbReference>
<dbReference type="RefSeq" id="WP_205157037.1">
    <property type="nucleotide sequence ID" value="NZ_JAFEUM010000001.1"/>
</dbReference>
<keyword evidence="4" id="KW-0472">Membrane</keyword>
<dbReference type="PROSITE" id="PS50887">
    <property type="entry name" value="GGDEF"/>
    <property type="match status" value="1"/>
</dbReference>
<keyword evidence="4" id="KW-1133">Transmembrane helix</keyword>
<dbReference type="SMART" id="SM00267">
    <property type="entry name" value="GGDEF"/>
    <property type="match status" value="1"/>
</dbReference>
<feature type="transmembrane region" description="Helical" evidence="4">
    <location>
        <begin position="112"/>
        <end position="131"/>
    </location>
</feature>
<evidence type="ECO:0000256" key="1">
    <source>
        <dbReference type="ARBA" id="ARBA00012528"/>
    </source>
</evidence>
<evidence type="ECO:0000313" key="7">
    <source>
        <dbReference type="Proteomes" id="UP000809621"/>
    </source>
</evidence>
<dbReference type="PANTHER" id="PTHR45138">
    <property type="entry name" value="REGULATORY COMPONENTS OF SENSORY TRANSDUCTION SYSTEM"/>
    <property type="match status" value="1"/>
</dbReference>
<feature type="transmembrane region" description="Helical" evidence="4">
    <location>
        <begin position="84"/>
        <end position="106"/>
    </location>
</feature>
<evidence type="ECO:0000256" key="4">
    <source>
        <dbReference type="SAM" id="Phobius"/>
    </source>
</evidence>
<name>A0ABS2HG70_9VIBR</name>
<organism evidence="6 7">
    <name type="scientific">Vibrio ulleungensis</name>
    <dbReference type="NCBI Taxonomy" id="2807619"/>
    <lineage>
        <taxon>Bacteria</taxon>
        <taxon>Pseudomonadati</taxon>
        <taxon>Pseudomonadota</taxon>
        <taxon>Gammaproteobacteria</taxon>
        <taxon>Vibrionales</taxon>
        <taxon>Vibrionaceae</taxon>
        <taxon>Vibrio</taxon>
    </lineage>
</organism>
<dbReference type="Proteomes" id="UP000809621">
    <property type="component" value="Unassembled WGS sequence"/>
</dbReference>
<dbReference type="CDD" id="cd01949">
    <property type="entry name" value="GGDEF"/>
    <property type="match status" value="1"/>
</dbReference>
<evidence type="ECO:0000313" key="6">
    <source>
        <dbReference type="EMBL" id="MBM7035437.1"/>
    </source>
</evidence>
<dbReference type="EMBL" id="JAFEUM010000001">
    <property type="protein sequence ID" value="MBM7035437.1"/>
    <property type="molecule type" value="Genomic_DNA"/>
</dbReference>
<reference evidence="6 7" key="1">
    <citation type="submission" date="2021-02" db="EMBL/GenBank/DDBJ databases">
        <authorList>
            <person name="Park J.-S."/>
        </authorList>
    </citation>
    <scope>NUCLEOTIDE SEQUENCE [LARGE SCALE GENOMIC DNA]</scope>
    <source>
        <strain evidence="6 7">188UL20-2</strain>
    </source>
</reference>
<protein>
    <recommendedName>
        <fullName evidence="1">diguanylate cyclase</fullName>
        <ecNumber evidence="1">2.7.7.65</ecNumber>
    </recommendedName>
</protein>
<feature type="transmembrane region" description="Helical" evidence="4">
    <location>
        <begin position="21"/>
        <end position="39"/>
    </location>
</feature>
<sequence length="371" mass="41505">MSNQAQVFQRRYLITHSHLTYSIVSHLVIGGVCSGYMYLSSSLGHIALYWYLGLCAVLLLRLILQTYLVSNVKNGFKYQKAYDLLFAFCPTLNALAWGVGYCLILQLGEYTFSLSATLVLTAMAFTGFTHLTLSRASYIGFFVSCFVPAIVYFLIFEPNIAVVVVLIMGVVHFLVFNRLVYNISTDALRSDEKQKNLIQKLTEAEEQLKLLSEIDPLTGLSNRLSYQKQYKRMRYDCMLSGATLNIALIDIDYFKQLNDTHGHLVGDQVLTSLAQLLQTQLGEGTIVGRFGGEEFIVFQLGKTASQFELTLDNLREYVSSNQLIEGEHYPISISIGANTIESPMSLSTCLAPIDEALYKAKALGRNRVCHA</sequence>
<keyword evidence="7" id="KW-1185">Reference proteome</keyword>
<feature type="coiled-coil region" evidence="3">
    <location>
        <begin position="187"/>
        <end position="214"/>
    </location>
</feature>
<dbReference type="InterPro" id="IPR029787">
    <property type="entry name" value="Nucleotide_cyclase"/>
</dbReference>
<evidence type="ECO:0000259" key="5">
    <source>
        <dbReference type="PROSITE" id="PS50887"/>
    </source>
</evidence>
<dbReference type="SUPFAM" id="SSF55073">
    <property type="entry name" value="Nucleotide cyclase"/>
    <property type="match status" value="1"/>
</dbReference>
<proteinExistence type="predicted"/>
<comment type="caution">
    <text evidence="6">The sequence shown here is derived from an EMBL/GenBank/DDBJ whole genome shotgun (WGS) entry which is preliminary data.</text>
</comment>
<dbReference type="Gene3D" id="3.30.70.270">
    <property type="match status" value="1"/>
</dbReference>
<evidence type="ECO:0000256" key="2">
    <source>
        <dbReference type="ARBA" id="ARBA00034247"/>
    </source>
</evidence>
<comment type="catalytic activity">
    <reaction evidence="2">
        <text>2 GTP = 3',3'-c-di-GMP + 2 diphosphate</text>
        <dbReference type="Rhea" id="RHEA:24898"/>
        <dbReference type="ChEBI" id="CHEBI:33019"/>
        <dbReference type="ChEBI" id="CHEBI:37565"/>
        <dbReference type="ChEBI" id="CHEBI:58805"/>
        <dbReference type="EC" id="2.7.7.65"/>
    </reaction>
</comment>
<gene>
    <name evidence="6" type="ORF">JQC93_03375</name>
</gene>
<dbReference type="PANTHER" id="PTHR45138:SF9">
    <property type="entry name" value="DIGUANYLATE CYCLASE DGCM-RELATED"/>
    <property type="match status" value="1"/>
</dbReference>
<feature type="domain" description="GGDEF" evidence="5">
    <location>
        <begin position="242"/>
        <end position="371"/>
    </location>
</feature>